<protein>
    <submittedName>
        <fullName evidence="1">Uncharacterized protein</fullName>
    </submittedName>
</protein>
<evidence type="ECO:0000313" key="1">
    <source>
        <dbReference type="EMBL" id="KAJ3479837.1"/>
    </source>
</evidence>
<dbReference type="Proteomes" id="UP001148737">
    <property type="component" value="Unassembled WGS sequence"/>
</dbReference>
<comment type="caution">
    <text evidence="1">The sequence shown here is derived from an EMBL/GenBank/DDBJ whole genome shotgun (WGS) entry which is preliminary data.</text>
</comment>
<gene>
    <name evidence="1" type="ORF">NLG97_g8220</name>
</gene>
<dbReference type="EMBL" id="JANAKD010001400">
    <property type="protein sequence ID" value="KAJ3479837.1"/>
    <property type="molecule type" value="Genomic_DNA"/>
</dbReference>
<organism evidence="1 2">
    <name type="scientific">Lecanicillium saksenae</name>
    <dbReference type="NCBI Taxonomy" id="468837"/>
    <lineage>
        <taxon>Eukaryota</taxon>
        <taxon>Fungi</taxon>
        <taxon>Dikarya</taxon>
        <taxon>Ascomycota</taxon>
        <taxon>Pezizomycotina</taxon>
        <taxon>Sordariomycetes</taxon>
        <taxon>Hypocreomycetidae</taxon>
        <taxon>Hypocreales</taxon>
        <taxon>Cordycipitaceae</taxon>
        <taxon>Lecanicillium</taxon>
    </lineage>
</organism>
<evidence type="ECO:0000313" key="2">
    <source>
        <dbReference type="Proteomes" id="UP001148737"/>
    </source>
</evidence>
<name>A0ACC1QMU1_9HYPO</name>
<accession>A0ACC1QMU1</accession>
<keyword evidence="2" id="KW-1185">Reference proteome</keyword>
<sequence length="121" mass="13040">MVKLSAIAIISAFLGIALIIPTHVIVVRVQASLLPPEDDAIIPFDRSFQGKVEPAVAGGRGYATITEAWTTFSRAGWRRLITLYIKAFLVTMGVYALIIAVAIPEFLLIVQKSNGDDGGEL</sequence>
<proteinExistence type="predicted"/>
<reference evidence="1" key="1">
    <citation type="submission" date="2022-07" db="EMBL/GenBank/DDBJ databases">
        <title>Genome Sequence of Lecanicillium saksenae.</title>
        <authorList>
            <person name="Buettner E."/>
        </authorList>
    </citation>
    <scope>NUCLEOTIDE SEQUENCE</scope>
    <source>
        <strain evidence="1">VT-O1</strain>
    </source>
</reference>